<evidence type="ECO:0000313" key="3">
    <source>
        <dbReference type="Proteomes" id="UP001367508"/>
    </source>
</evidence>
<evidence type="ECO:0000256" key="1">
    <source>
        <dbReference type="SAM" id="MobiDB-lite"/>
    </source>
</evidence>
<proteinExistence type="predicted"/>
<comment type="caution">
    <text evidence="2">The sequence shown here is derived from an EMBL/GenBank/DDBJ whole genome shotgun (WGS) entry which is preliminary data.</text>
</comment>
<evidence type="ECO:0000313" key="2">
    <source>
        <dbReference type="EMBL" id="KAK7324923.1"/>
    </source>
</evidence>
<dbReference type="AlphaFoldDB" id="A0AAN9L0S3"/>
<sequence length="175" mass="20052">MPASTPVTLQLLNSPYIAFSCPYKSGFSLFFLLHTGLRAYIASKLYLLIRLIKQIQLLQRQESEGDMKSRVRMRFMAIALVMMVGISRCMASDRSSKKQEIDTENKQVNDQNDHHSIPLKDYRKPGPAQFHVTNDNDHHYITRKDYPPKLGPGERTVNGPSDIPPNNHAKHPRHE</sequence>
<organism evidence="2 3">
    <name type="scientific">Canavalia gladiata</name>
    <name type="common">Sword bean</name>
    <name type="synonym">Dolichos gladiatus</name>
    <dbReference type="NCBI Taxonomy" id="3824"/>
    <lineage>
        <taxon>Eukaryota</taxon>
        <taxon>Viridiplantae</taxon>
        <taxon>Streptophyta</taxon>
        <taxon>Embryophyta</taxon>
        <taxon>Tracheophyta</taxon>
        <taxon>Spermatophyta</taxon>
        <taxon>Magnoliopsida</taxon>
        <taxon>eudicotyledons</taxon>
        <taxon>Gunneridae</taxon>
        <taxon>Pentapetalae</taxon>
        <taxon>rosids</taxon>
        <taxon>fabids</taxon>
        <taxon>Fabales</taxon>
        <taxon>Fabaceae</taxon>
        <taxon>Papilionoideae</taxon>
        <taxon>50 kb inversion clade</taxon>
        <taxon>NPAAA clade</taxon>
        <taxon>indigoferoid/millettioid clade</taxon>
        <taxon>Phaseoleae</taxon>
        <taxon>Canavalia</taxon>
    </lineage>
</organism>
<protein>
    <submittedName>
        <fullName evidence="2">Uncharacterized protein</fullName>
    </submittedName>
</protein>
<name>A0AAN9L0S3_CANGL</name>
<dbReference type="EMBL" id="JAYMYQ010000006">
    <property type="protein sequence ID" value="KAK7324923.1"/>
    <property type="molecule type" value="Genomic_DNA"/>
</dbReference>
<gene>
    <name evidence="2" type="ORF">VNO77_28872</name>
</gene>
<feature type="region of interest" description="Disordered" evidence="1">
    <location>
        <begin position="95"/>
        <end position="175"/>
    </location>
</feature>
<dbReference type="Proteomes" id="UP001367508">
    <property type="component" value="Unassembled WGS sequence"/>
</dbReference>
<feature type="compositionally biased region" description="Basic and acidic residues" evidence="1">
    <location>
        <begin position="134"/>
        <end position="147"/>
    </location>
</feature>
<accession>A0AAN9L0S3</accession>
<feature type="compositionally biased region" description="Basic and acidic residues" evidence="1">
    <location>
        <begin position="95"/>
        <end position="124"/>
    </location>
</feature>
<reference evidence="2 3" key="1">
    <citation type="submission" date="2024-01" db="EMBL/GenBank/DDBJ databases">
        <title>The genomes of 5 underutilized Papilionoideae crops provide insights into root nodulation and disease resistanc.</title>
        <authorList>
            <person name="Jiang F."/>
        </authorList>
    </citation>
    <scope>NUCLEOTIDE SEQUENCE [LARGE SCALE GENOMIC DNA]</scope>
    <source>
        <strain evidence="2">LVBAO_FW01</strain>
        <tissue evidence="2">Leaves</tissue>
    </source>
</reference>
<keyword evidence="3" id="KW-1185">Reference proteome</keyword>